<keyword evidence="2" id="KW-1003">Cell membrane</keyword>
<dbReference type="RefSeq" id="WP_078736692.1">
    <property type="nucleotide sequence ID" value="NZ_FUXE01000006.1"/>
</dbReference>
<evidence type="ECO:0000313" key="7">
    <source>
        <dbReference type="EMBL" id="SJZ65543.1"/>
    </source>
</evidence>
<organism evidence="7 8">
    <name type="scientific">Porphyromonas circumdentaria</name>
    <dbReference type="NCBI Taxonomy" id="29524"/>
    <lineage>
        <taxon>Bacteria</taxon>
        <taxon>Pseudomonadati</taxon>
        <taxon>Bacteroidota</taxon>
        <taxon>Bacteroidia</taxon>
        <taxon>Bacteroidales</taxon>
        <taxon>Porphyromonadaceae</taxon>
        <taxon>Porphyromonas</taxon>
    </lineage>
</organism>
<gene>
    <name evidence="7" type="ORF">SAMN02745171_00746</name>
</gene>
<protein>
    <submittedName>
        <fullName evidence="7">Holin-like protein</fullName>
    </submittedName>
</protein>
<evidence type="ECO:0000256" key="4">
    <source>
        <dbReference type="ARBA" id="ARBA00022989"/>
    </source>
</evidence>
<keyword evidence="4 6" id="KW-1133">Transmembrane helix</keyword>
<dbReference type="GO" id="GO:0005886">
    <property type="term" value="C:plasma membrane"/>
    <property type="evidence" value="ECO:0007669"/>
    <property type="project" value="UniProtKB-SubCell"/>
</dbReference>
<feature type="transmembrane region" description="Helical" evidence="6">
    <location>
        <begin position="58"/>
        <end position="78"/>
    </location>
</feature>
<dbReference type="STRING" id="29524.SAMN02745171_00746"/>
<dbReference type="Pfam" id="PF03788">
    <property type="entry name" value="LrgA"/>
    <property type="match status" value="1"/>
</dbReference>
<sequence length="121" mass="13675">MRSIEQVFFIFLFYAFGELLSVLIARFIPGSVLGMLFLFIALRLKIVKPQQVEGVSSFLTTNMGVFFVPAGVGLITQLDLLRQYWLAITLSMVLSTILVLAVVAWAQQKMEAHSLKHKKRL</sequence>
<keyword evidence="5 6" id="KW-0472">Membrane</keyword>
<proteinExistence type="predicted"/>
<keyword evidence="3 6" id="KW-0812">Transmembrane</keyword>
<keyword evidence="8" id="KW-1185">Reference proteome</keyword>
<dbReference type="Proteomes" id="UP000190121">
    <property type="component" value="Unassembled WGS sequence"/>
</dbReference>
<reference evidence="8" key="1">
    <citation type="submission" date="2017-02" db="EMBL/GenBank/DDBJ databases">
        <authorList>
            <person name="Varghese N."/>
            <person name="Submissions S."/>
        </authorList>
    </citation>
    <scope>NUCLEOTIDE SEQUENCE [LARGE SCALE GENOMIC DNA]</scope>
    <source>
        <strain evidence="8">ATCC 51356</strain>
    </source>
</reference>
<evidence type="ECO:0000256" key="3">
    <source>
        <dbReference type="ARBA" id="ARBA00022692"/>
    </source>
</evidence>
<name>A0A1T4MF50_9PORP</name>
<dbReference type="PANTHER" id="PTHR33931">
    <property type="entry name" value="HOLIN-LIKE PROTEIN CIDA-RELATED"/>
    <property type="match status" value="1"/>
</dbReference>
<comment type="subcellular location">
    <subcellularLocation>
        <location evidence="1">Cell membrane</location>
        <topology evidence="1">Multi-pass membrane protein</topology>
    </subcellularLocation>
</comment>
<dbReference type="AlphaFoldDB" id="A0A1T4MF50"/>
<accession>A0A1T4MF50</accession>
<feature type="transmembrane region" description="Helical" evidence="6">
    <location>
        <begin position="84"/>
        <end position="106"/>
    </location>
</feature>
<evidence type="ECO:0000256" key="5">
    <source>
        <dbReference type="ARBA" id="ARBA00023136"/>
    </source>
</evidence>
<evidence type="ECO:0000256" key="2">
    <source>
        <dbReference type="ARBA" id="ARBA00022475"/>
    </source>
</evidence>
<dbReference type="PANTHER" id="PTHR33931:SF2">
    <property type="entry name" value="HOLIN-LIKE PROTEIN CIDA"/>
    <property type="match status" value="1"/>
</dbReference>
<feature type="transmembrane region" description="Helical" evidence="6">
    <location>
        <begin position="30"/>
        <end position="46"/>
    </location>
</feature>
<evidence type="ECO:0000256" key="6">
    <source>
        <dbReference type="SAM" id="Phobius"/>
    </source>
</evidence>
<evidence type="ECO:0000313" key="8">
    <source>
        <dbReference type="Proteomes" id="UP000190121"/>
    </source>
</evidence>
<dbReference type="EMBL" id="FUXE01000006">
    <property type="protein sequence ID" value="SJZ65543.1"/>
    <property type="molecule type" value="Genomic_DNA"/>
</dbReference>
<dbReference type="OrthoDB" id="3176438at2"/>
<evidence type="ECO:0000256" key="1">
    <source>
        <dbReference type="ARBA" id="ARBA00004651"/>
    </source>
</evidence>
<dbReference type="InterPro" id="IPR005538">
    <property type="entry name" value="LrgA/CidA"/>
</dbReference>